<evidence type="ECO:0000259" key="2">
    <source>
        <dbReference type="Pfam" id="PF13676"/>
    </source>
</evidence>
<dbReference type="InterPro" id="IPR053137">
    <property type="entry name" value="NLR-like"/>
</dbReference>
<dbReference type="NCBIfam" id="NF047398">
    <property type="entry name" value="AAA_KGGVGR"/>
    <property type="match status" value="1"/>
</dbReference>
<dbReference type="Gene3D" id="3.40.50.300">
    <property type="entry name" value="P-loop containing nucleotide triphosphate hydrolases"/>
    <property type="match status" value="2"/>
</dbReference>
<dbReference type="Gene3D" id="1.25.40.10">
    <property type="entry name" value="Tetratricopeptide repeat domain"/>
    <property type="match status" value="2"/>
</dbReference>
<evidence type="ECO:0000313" key="5">
    <source>
        <dbReference type="Proteomes" id="UP000377595"/>
    </source>
</evidence>
<keyword evidence="5" id="KW-1185">Reference proteome</keyword>
<dbReference type="PANTHER" id="PTHR46082">
    <property type="entry name" value="ATP/GTP-BINDING PROTEIN-RELATED"/>
    <property type="match status" value="1"/>
</dbReference>
<dbReference type="OrthoDB" id="580767at2"/>
<sequence>MNDTNGQIITFYSYKGGTGRTMALANTAWVLASQGLRVLVMDWDLESPGLHKFLRPFMDVDVVTSTPGVIDIITDYAFEAKKQKSDPHADLRPDLHITYAQVLPHATSLSWEFPGVGTLDFISAGQENRNYSSLVSGFNWDNFYGELGGGRFLDALRDNMKRNYDYILIDSRTGLSDIADVCTLQLPDLLVDCFTMTDQSIEGAARVAHYIDERHHKRDVRILPVPMRIDDGEKEKLDAGRQFARSMFEQFPKGMNAEERNQYWGSVEIPYKRFYAFEETLATFGDTPGSPSSLLAAYERLTAAITNGKVTALAPMEEAVRVRWLEMFTRRQPVDHADIVLSYTPEDRMWADWMTSVLENAGCRVTPRALTPNSGQADPIDQASRVMVLLSPSFTRAAQAMEDWTQAISADLTGGPRQITTFRVADVRLPTSFTDRPPVDLYRLSQQQATDAVLRAAGRDPGEYPADHPPPGSRYPGLIPPIWNVGLRNISFTGRGSALEHLRDQLVGASPSTGSTQKVAALFGLGGVGKTQVALEYAHRFRADYDLVWWISAEQPELINTALAELALKLNIRVSENVVEAAKAAREALRIGHPHARWLLIFDNVRDPEKLLEYLPDGPGHVLVTSRNKSWGPTATPFEVEVFSKQESLEHMLRRVETLNPTEALAVAEELGHLPLAVEQAAAWLAETGVSASKYIDELRSQTARILSTDPPAGYPMPVATTWNLSLTQLQERSPAAVRMLQLCAFFAAEPISLKLIYSNEMMKALPDDPMLDGQKAMLPRLIREITRFALAKVDPGNNSIQLHRLVQVVIKSQMTQEERESTSHLVHDILVGARPSKGEVDDPANWPLYDIIWPHLVPSEAENCVQQEATRLLLTERVRYLWLRGQYTDAIKFGQQLANLWEGKFGQVERQRLYMLFAVSNAQRSLGEEKEARKLTKWVLDRQTELLGPNHAHTLQTTLGWAADLRAAGRFTEALELDRDTYGRWKDLFGEDYEMTLKAANNLAVSFRLVGDCFSARDLDEDTLDRNSRVKGPKHLDTLGCAQNLGRDLREAGFYTESINQLRDTLELYHEAFGEEYFEALRAAKSLAVSLRKAGEQQEAMVIAQGVWESFQRNYPSPPEALAADLERASCLSALGNKELARQAAEAAYLEYDKRLGPTHPFTRVAANNLMIYLRSLGSTKKALSIGEEALEVFRAQLGPDHPYSLSCAINVANCLADLERLPEAETLLRETLTGLENRLGPRHPDTMVCRADLAIVLRESSRTEDAGKLQSATLQALSDKLGEEHPIVHDLRLWRRINRDLEPQPI</sequence>
<dbReference type="Pfam" id="PF00931">
    <property type="entry name" value="NB-ARC"/>
    <property type="match status" value="1"/>
</dbReference>
<dbReference type="EMBL" id="BLAF01000023">
    <property type="protein sequence ID" value="GES21393.1"/>
    <property type="molecule type" value="Genomic_DNA"/>
</dbReference>
<organism evidence="4 5">
    <name type="scientific">Acrocarpospora pleiomorpha</name>
    <dbReference type="NCBI Taxonomy" id="90975"/>
    <lineage>
        <taxon>Bacteria</taxon>
        <taxon>Bacillati</taxon>
        <taxon>Actinomycetota</taxon>
        <taxon>Actinomycetes</taxon>
        <taxon>Streptosporangiales</taxon>
        <taxon>Streptosporangiaceae</taxon>
        <taxon>Acrocarpospora</taxon>
    </lineage>
</organism>
<evidence type="ECO:0008006" key="6">
    <source>
        <dbReference type="Google" id="ProtNLM"/>
    </source>
</evidence>
<proteinExistence type="predicted"/>
<evidence type="ECO:0000313" key="4">
    <source>
        <dbReference type="EMBL" id="GES21393.1"/>
    </source>
</evidence>
<dbReference type="InterPro" id="IPR027417">
    <property type="entry name" value="P-loop_NTPase"/>
</dbReference>
<dbReference type="SUPFAM" id="SSF52200">
    <property type="entry name" value="Toll/Interleukin receptor TIR domain"/>
    <property type="match status" value="1"/>
</dbReference>
<dbReference type="InterPro" id="IPR002182">
    <property type="entry name" value="NB-ARC"/>
</dbReference>
<dbReference type="InterPro" id="IPR035897">
    <property type="entry name" value="Toll_tir_struct_dom_sf"/>
</dbReference>
<name>A0A5M3XQD9_9ACTN</name>
<dbReference type="NCBIfam" id="NF040586">
    <property type="entry name" value="FxSxx_TPR"/>
    <property type="match status" value="1"/>
</dbReference>
<dbReference type="PANTHER" id="PTHR46082:SF6">
    <property type="entry name" value="AAA+ ATPASE DOMAIN-CONTAINING PROTEIN-RELATED"/>
    <property type="match status" value="1"/>
</dbReference>
<feature type="domain" description="NB-ARC" evidence="1">
    <location>
        <begin position="515"/>
        <end position="650"/>
    </location>
</feature>
<evidence type="ECO:0000259" key="1">
    <source>
        <dbReference type="Pfam" id="PF00931"/>
    </source>
</evidence>
<gene>
    <name evidence="4" type="ORF">Aple_042890</name>
</gene>
<comment type="caution">
    <text evidence="4">The sequence shown here is derived from an EMBL/GenBank/DDBJ whole genome shotgun (WGS) entry which is preliminary data.</text>
</comment>
<dbReference type="Pfam" id="PF25000">
    <property type="entry name" value="DUF7779"/>
    <property type="match status" value="1"/>
</dbReference>
<dbReference type="Proteomes" id="UP000377595">
    <property type="component" value="Unassembled WGS sequence"/>
</dbReference>
<dbReference type="InterPro" id="IPR000157">
    <property type="entry name" value="TIR_dom"/>
</dbReference>
<dbReference type="InterPro" id="IPR056681">
    <property type="entry name" value="DUF7779"/>
</dbReference>
<feature type="domain" description="DUF7779" evidence="3">
    <location>
        <begin position="729"/>
        <end position="819"/>
    </location>
</feature>
<dbReference type="GO" id="GO:0007165">
    <property type="term" value="P:signal transduction"/>
    <property type="evidence" value="ECO:0007669"/>
    <property type="project" value="InterPro"/>
</dbReference>
<dbReference type="SUPFAM" id="SSF48452">
    <property type="entry name" value="TPR-like"/>
    <property type="match status" value="4"/>
</dbReference>
<dbReference type="Pfam" id="PF13676">
    <property type="entry name" value="TIR_2"/>
    <property type="match status" value="1"/>
</dbReference>
<evidence type="ECO:0000259" key="3">
    <source>
        <dbReference type="Pfam" id="PF25000"/>
    </source>
</evidence>
<feature type="domain" description="TIR" evidence="2">
    <location>
        <begin position="339"/>
        <end position="444"/>
    </location>
</feature>
<dbReference type="RefSeq" id="WP_155346390.1">
    <property type="nucleotide sequence ID" value="NZ_BAAAHM010000019.1"/>
</dbReference>
<dbReference type="InterPro" id="IPR011990">
    <property type="entry name" value="TPR-like_helical_dom_sf"/>
</dbReference>
<dbReference type="SUPFAM" id="SSF52540">
    <property type="entry name" value="P-loop containing nucleoside triphosphate hydrolases"/>
    <property type="match status" value="2"/>
</dbReference>
<dbReference type="GO" id="GO:0043531">
    <property type="term" value="F:ADP binding"/>
    <property type="evidence" value="ECO:0007669"/>
    <property type="project" value="InterPro"/>
</dbReference>
<dbReference type="Pfam" id="PF13424">
    <property type="entry name" value="TPR_12"/>
    <property type="match status" value="2"/>
</dbReference>
<reference evidence="4 5" key="1">
    <citation type="submission" date="2019-10" db="EMBL/GenBank/DDBJ databases">
        <title>Whole genome shotgun sequence of Acrocarpospora pleiomorpha NBRC 16267.</title>
        <authorList>
            <person name="Ichikawa N."/>
            <person name="Kimura A."/>
            <person name="Kitahashi Y."/>
            <person name="Komaki H."/>
            <person name="Oguchi A."/>
        </authorList>
    </citation>
    <scope>NUCLEOTIDE SEQUENCE [LARGE SCALE GENOMIC DNA]</scope>
    <source>
        <strain evidence="4 5">NBRC 16267</strain>
    </source>
</reference>
<accession>A0A5M3XQD9</accession>
<protein>
    <recommendedName>
        <fullName evidence="6">ATP/GTP-binding protein</fullName>
    </recommendedName>
</protein>